<dbReference type="GO" id="GO:0016301">
    <property type="term" value="F:kinase activity"/>
    <property type="evidence" value="ECO:0007669"/>
    <property type="project" value="UniProtKB-KW"/>
</dbReference>
<gene>
    <name evidence="3" type="primary">rnk</name>
    <name evidence="3" type="ORF">Q8A64_04490</name>
</gene>
<dbReference type="InterPro" id="IPR001437">
    <property type="entry name" value="Tscrpt_elong_fac_GreA/B_C"/>
</dbReference>
<proteinExistence type="predicted"/>
<dbReference type="InterPro" id="IPR023459">
    <property type="entry name" value="Tscrpt_elong_fac_GreA/B_fam"/>
</dbReference>
<evidence type="ECO:0000313" key="3">
    <source>
        <dbReference type="EMBL" id="MDQ9169665.1"/>
    </source>
</evidence>
<comment type="caution">
    <text evidence="3">The sequence shown here is derived from an EMBL/GenBank/DDBJ whole genome shotgun (WGS) entry which is preliminary data.</text>
</comment>
<dbReference type="Pfam" id="PF01272">
    <property type="entry name" value="GreA_GreB"/>
    <property type="match status" value="1"/>
</dbReference>
<organism evidence="3 4">
    <name type="scientific">Keguizhuia sedimenti</name>
    <dbReference type="NCBI Taxonomy" id="3064264"/>
    <lineage>
        <taxon>Bacteria</taxon>
        <taxon>Pseudomonadati</taxon>
        <taxon>Pseudomonadota</taxon>
        <taxon>Betaproteobacteria</taxon>
        <taxon>Burkholderiales</taxon>
        <taxon>Oxalobacteraceae</taxon>
        <taxon>Keguizhuia</taxon>
    </lineage>
</organism>
<dbReference type="PANTHER" id="PTHR30437:SF5">
    <property type="entry name" value="REGULATOR OF NUCLEOSIDE DIPHOSPHATE KINASE"/>
    <property type="match status" value="1"/>
</dbReference>
<dbReference type="Pfam" id="PF14760">
    <property type="entry name" value="Rnk_N"/>
    <property type="match status" value="1"/>
</dbReference>
<evidence type="ECO:0000259" key="1">
    <source>
        <dbReference type="Pfam" id="PF01272"/>
    </source>
</evidence>
<dbReference type="RefSeq" id="WP_338435600.1">
    <property type="nucleotide sequence ID" value="NZ_JAUYVH010000002.1"/>
</dbReference>
<feature type="domain" description="Transcription elongation factor GreA/GreB C-terminal" evidence="1">
    <location>
        <begin position="53"/>
        <end position="127"/>
    </location>
</feature>
<dbReference type="SUPFAM" id="SSF54534">
    <property type="entry name" value="FKBP-like"/>
    <property type="match status" value="1"/>
</dbReference>
<dbReference type="PANTHER" id="PTHR30437">
    <property type="entry name" value="TRANSCRIPTION ELONGATION FACTOR GREA"/>
    <property type="match status" value="1"/>
</dbReference>
<dbReference type="Gene3D" id="3.10.50.30">
    <property type="entry name" value="Transcription elongation factor, GreA/GreB, C-terminal domain"/>
    <property type="match status" value="1"/>
</dbReference>
<dbReference type="EMBL" id="JAUYVH010000002">
    <property type="protein sequence ID" value="MDQ9169665.1"/>
    <property type="molecule type" value="Genomic_DNA"/>
</dbReference>
<keyword evidence="3" id="KW-0418">Kinase</keyword>
<protein>
    <submittedName>
        <fullName evidence="3">Nucleoside diphosphate kinase regulator</fullName>
    </submittedName>
</protein>
<keyword evidence="3" id="KW-0808">Transferase</keyword>
<evidence type="ECO:0000313" key="4">
    <source>
        <dbReference type="Proteomes" id="UP001225596"/>
    </source>
</evidence>
<keyword evidence="4" id="KW-1185">Reference proteome</keyword>
<sequence length="137" mass="15151">MEMKPNIILSSLDLERIEQLLESLPDSQYSMHASLLEEISRAEVMEPKDIPPTVATMNSTLRFVVEPSSMEVCATLVYPRDANGDQGKISVLAPIGTALLGLSVGECIEWMGPNGDRISVQLKEILYQPERAGELHR</sequence>
<dbReference type="Proteomes" id="UP001225596">
    <property type="component" value="Unassembled WGS sequence"/>
</dbReference>
<dbReference type="NCBIfam" id="NF004396">
    <property type="entry name" value="PRK05753.1"/>
    <property type="match status" value="1"/>
</dbReference>
<name>A0ABU1BKZ7_9BURK</name>
<accession>A0ABU1BKZ7</accession>
<dbReference type="InterPro" id="IPR029462">
    <property type="entry name" value="Rnk_N"/>
</dbReference>
<dbReference type="InterPro" id="IPR036953">
    <property type="entry name" value="GreA/GreB_C_sf"/>
</dbReference>
<feature type="domain" description="Regulator of nucleoside diphosphate kinase N-terminal" evidence="2">
    <location>
        <begin position="5"/>
        <end position="44"/>
    </location>
</feature>
<evidence type="ECO:0000259" key="2">
    <source>
        <dbReference type="Pfam" id="PF14760"/>
    </source>
</evidence>
<dbReference type="Gene3D" id="1.10.286.20">
    <property type="match status" value="1"/>
</dbReference>
<reference evidence="3 4" key="1">
    <citation type="submission" date="2023-08" db="EMBL/GenBank/DDBJ databases">
        <title>Oxalobacteraceae gen .nov., isolated from river sludge outside the plant.</title>
        <authorList>
            <person name="Zhao S.Y."/>
        </authorList>
    </citation>
    <scope>NUCLEOTIDE SEQUENCE [LARGE SCALE GENOMIC DNA]</scope>
    <source>
        <strain evidence="3 4">R-40</strain>
    </source>
</reference>